<dbReference type="EMBL" id="SDGZ01000006">
    <property type="protein sequence ID" value="TYC50682.1"/>
    <property type="molecule type" value="Genomic_DNA"/>
</dbReference>
<dbReference type="Proteomes" id="UP000371977">
    <property type="component" value="Unassembled WGS sequence"/>
</dbReference>
<reference evidence="2 3" key="1">
    <citation type="submission" date="2019-01" db="EMBL/GenBank/DDBJ databases">
        <title>Weissella sp. nov., a novel lactic acid bacterium isolated from animal feces.</title>
        <authorList>
            <person name="Wang L.-T."/>
        </authorList>
    </citation>
    <scope>NUCLEOTIDE SEQUENCE [LARGE SCALE GENOMIC DNA]</scope>
    <source>
        <strain evidence="2 3">8H-2</strain>
    </source>
</reference>
<dbReference type="InterPro" id="IPR011048">
    <property type="entry name" value="Haem_d1_sf"/>
</dbReference>
<dbReference type="InterPro" id="IPR050282">
    <property type="entry name" value="Cycloisomerase_2"/>
</dbReference>
<dbReference type="Pfam" id="PF10282">
    <property type="entry name" value="Lactonase"/>
    <property type="match status" value="1"/>
</dbReference>
<evidence type="ECO:0000313" key="2">
    <source>
        <dbReference type="EMBL" id="TYC50682.1"/>
    </source>
</evidence>
<protein>
    <submittedName>
        <fullName evidence="2">Lactonase family protein</fullName>
    </submittedName>
</protein>
<dbReference type="InterPro" id="IPR015943">
    <property type="entry name" value="WD40/YVTN_repeat-like_dom_sf"/>
</dbReference>
<comment type="similarity">
    <text evidence="1">Belongs to the cycloisomerase 2 family.</text>
</comment>
<dbReference type="PANTHER" id="PTHR30344">
    <property type="entry name" value="6-PHOSPHOGLUCONOLACTONASE-RELATED"/>
    <property type="match status" value="1"/>
</dbReference>
<organism evidence="2 3">
    <name type="scientific">Weissella muntiaci</name>
    <dbReference type="NCBI Taxonomy" id="2508881"/>
    <lineage>
        <taxon>Bacteria</taxon>
        <taxon>Bacillati</taxon>
        <taxon>Bacillota</taxon>
        <taxon>Bacilli</taxon>
        <taxon>Lactobacillales</taxon>
        <taxon>Lactobacillaceae</taxon>
        <taxon>Weissella</taxon>
    </lineage>
</organism>
<keyword evidence="3" id="KW-1185">Reference proteome</keyword>
<evidence type="ECO:0000313" key="3">
    <source>
        <dbReference type="Proteomes" id="UP000371977"/>
    </source>
</evidence>
<evidence type="ECO:0000256" key="1">
    <source>
        <dbReference type="ARBA" id="ARBA00005564"/>
    </source>
</evidence>
<dbReference type="RefSeq" id="WP_148621882.1">
    <property type="nucleotide sequence ID" value="NZ_SDGZ01000006.1"/>
</dbReference>
<comment type="caution">
    <text evidence="2">The sequence shown here is derived from an EMBL/GenBank/DDBJ whole genome shotgun (WGS) entry which is preliminary data.</text>
</comment>
<proteinExistence type="inferred from homology"/>
<dbReference type="SUPFAM" id="SSF51004">
    <property type="entry name" value="C-terminal (heme d1) domain of cytochrome cd1-nitrite reductase"/>
    <property type="match status" value="1"/>
</dbReference>
<dbReference type="GO" id="GO:0017057">
    <property type="term" value="F:6-phosphogluconolactonase activity"/>
    <property type="evidence" value="ECO:0007669"/>
    <property type="project" value="TreeGrafter"/>
</dbReference>
<name>A0A6C2CAS8_9LACO</name>
<dbReference type="OrthoDB" id="9790815at2"/>
<sequence length="344" mass="38078">MALEKILFGTYTKGASKGIYTANLDNTTGLLQDAKLVAELGSPTYLHLSKAGYLYAINKKNSDRGGISVYDYRDGDQAVLIQEILTEGRSPAYVSMDEERQLFFVTNYHKGTIESFAVQADGTLTLLDRFKSWGQGPRPEQDKARLHFTNLTPDKRLVSVDLGADKVYTLNISDEGIFELVATYQAGSGFGPRHIRFSPDGEYAYLVGELSSLLSVLKYDQTDGSFTLLQTVPTIPADWDSHNGGAAIRLSNDGRFVYTSNRGHNSIAVWAIDQNTHKVSLVQTISTEGEFPRDFNLNADQSYLVAGNQDTDNITVYRRDAQSGELTLVQKDFNVPEAINVEFV</sequence>
<dbReference type="GO" id="GO:0005829">
    <property type="term" value="C:cytosol"/>
    <property type="evidence" value="ECO:0007669"/>
    <property type="project" value="TreeGrafter"/>
</dbReference>
<dbReference type="InterPro" id="IPR019405">
    <property type="entry name" value="Lactonase_7-beta_prop"/>
</dbReference>
<accession>A0A6C2CAS8</accession>
<dbReference type="PANTHER" id="PTHR30344:SF1">
    <property type="entry name" value="6-PHOSPHOGLUCONOLACTONASE"/>
    <property type="match status" value="1"/>
</dbReference>
<dbReference type="Gene3D" id="2.130.10.10">
    <property type="entry name" value="YVTN repeat-like/Quinoprotein amine dehydrogenase"/>
    <property type="match status" value="1"/>
</dbReference>
<dbReference type="AlphaFoldDB" id="A0A6C2CAS8"/>
<gene>
    <name evidence="2" type="ORF">ESZ50_01730</name>
</gene>